<evidence type="ECO:0000313" key="3">
    <source>
        <dbReference type="Proteomes" id="UP000004881"/>
    </source>
</evidence>
<evidence type="ECO:0000313" key="2">
    <source>
        <dbReference type="EMBL" id="GAB45161.1"/>
    </source>
</evidence>
<gene>
    <name evidence="2" type="ORF">GOTRE_109_00300</name>
</gene>
<feature type="region of interest" description="Disordered" evidence="1">
    <location>
        <begin position="342"/>
        <end position="375"/>
    </location>
</feature>
<name>A0ABQ0HGZ4_9ACTN</name>
<evidence type="ECO:0000256" key="1">
    <source>
        <dbReference type="SAM" id="MobiDB-lite"/>
    </source>
</evidence>
<keyword evidence="3" id="KW-1185">Reference proteome</keyword>
<feature type="region of interest" description="Disordered" evidence="1">
    <location>
        <begin position="299"/>
        <end position="320"/>
    </location>
</feature>
<dbReference type="GeneID" id="32690192"/>
<dbReference type="EMBL" id="BAFD01000083">
    <property type="protein sequence ID" value="GAB45161.1"/>
    <property type="molecule type" value="Genomic_DNA"/>
</dbReference>
<proteinExistence type="predicted"/>
<protein>
    <submittedName>
        <fullName evidence="2">Uncharacterized protein</fullName>
    </submittedName>
</protein>
<comment type="caution">
    <text evidence="2">The sequence shown here is derived from an EMBL/GenBank/DDBJ whole genome shotgun (WGS) entry which is preliminary data.</text>
</comment>
<dbReference type="Proteomes" id="UP000004881">
    <property type="component" value="Unassembled WGS sequence"/>
</dbReference>
<organism evidence="2 3">
    <name type="scientific">Gordonia terrae NBRC 100016</name>
    <dbReference type="NCBI Taxonomy" id="1089454"/>
    <lineage>
        <taxon>Bacteria</taxon>
        <taxon>Bacillati</taxon>
        <taxon>Actinomycetota</taxon>
        <taxon>Actinomycetes</taxon>
        <taxon>Mycobacteriales</taxon>
        <taxon>Gordoniaceae</taxon>
        <taxon>Gordonia</taxon>
    </lineage>
</organism>
<sequence length="375" mass="39786">MVATNIATVVGEANPGRHQPGVGERYWGPGDPDFGTAVAPRFEFADPHAAGLFHARDRSGDFGDRVTIGNRGERDAAVVVLLADGRTYLDILVPGSEVPLPEGDSLTYVQAPRTADGRPVLYGAVWVRDGRVMPVTLPIPTRHEFLDHLYLTPWSPEWNGGVSGRQILDAAAAGISYQYRTGGSTFLVRNSGRDWIGVVHRSGADLTFVECPPGGRVGFDLSPHSARAEVFSVVGRRIGGTAGHGPYMSRSGTVHPGWAGRPGEATAYGSVVVMLGSPVYSALPKRYLYMAFSDRRPSEARFARTSGSRGPRRRSGASVRAAISVESVRGAGSVASGTTVRAAGSVDEVDQPTCRRSLADSRGVRSPSASTRSST</sequence>
<reference evidence="2 3" key="1">
    <citation type="submission" date="2012-02" db="EMBL/GenBank/DDBJ databases">
        <title>Whole genome shotgun sequence of Gordonia terrae NBRC 100016.</title>
        <authorList>
            <person name="Takarada H."/>
            <person name="Hosoyama A."/>
            <person name="Tsuchikane K."/>
            <person name="Katsumata H."/>
            <person name="Yamazaki S."/>
            <person name="Fujita N."/>
        </authorList>
    </citation>
    <scope>NUCLEOTIDE SEQUENCE [LARGE SCALE GENOMIC DNA]</scope>
    <source>
        <strain evidence="2 3">NBRC 100016</strain>
    </source>
</reference>
<dbReference type="RefSeq" id="WP_004022027.1">
    <property type="nucleotide sequence ID" value="NZ_BAFD01000083.1"/>
</dbReference>
<accession>A0ABQ0HGZ4</accession>